<evidence type="ECO:0000256" key="4">
    <source>
        <dbReference type="ARBA" id="ARBA00023136"/>
    </source>
</evidence>
<dbReference type="GO" id="GO:0034755">
    <property type="term" value="P:iron ion transmembrane transport"/>
    <property type="evidence" value="ECO:0007669"/>
    <property type="project" value="TreeGrafter"/>
</dbReference>
<keyword evidence="4 5" id="KW-0472">Membrane</keyword>
<evidence type="ECO:0000313" key="8">
    <source>
        <dbReference type="Proteomes" id="UP000039324"/>
    </source>
</evidence>
<geneLocation type="mitochondrion" evidence="7"/>
<dbReference type="PRINTS" id="PR00447">
    <property type="entry name" value="NATRESASSCMP"/>
</dbReference>
<dbReference type="NCBIfam" id="TIGR01197">
    <property type="entry name" value="nramp"/>
    <property type="match status" value="1"/>
</dbReference>
<dbReference type="Proteomes" id="UP000039324">
    <property type="component" value="Unassembled WGS sequence"/>
</dbReference>
<evidence type="ECO:0000256" key="2">
    <source>
        <dbReference type="ARBA" id="ARBA00022692"/>
    </source>
</evidence>
<dbReference type="OMA" id="AQNCKKH"/>
<dbReference type="EMBL" id="CDSF01000085">
    <property type="protein sequence ID" value="CEO98546.1"/>
    <property type="molecule type" value="Genomic_DNA"/>
</dbReference>
<feature type="transmembrane region" description="Helical" evidence="5">
    <location>
        <begin position="142"/>
        <end position="164"/>
    </location>
</feature>
<dbReference type="AlphaFoldDB" id="A0A0G4ITT4"/>
<evidence type="ECO:0000313" key="9">
    <source>
        <dbReference type="Proteomes" id="UP000290189"/>
    </source>
</evidence>
<feature type="transmembrane region" description="Helical" evidence="5">
    <location>
        <begin position="70"/>
        <end position="93"/>
    </location>
</feature>
<feature type="transmembrane region" description="Helical" evidence="5">
    <location>
        <begin position="335"/>
        <end position="362"/>
    </location>
</feature>
<keyword evidence="2 5" id="KW-0812">Transmembrane</keyword>
<gene>
    <name evidence="6" type="ORF">PBRA_006660</name>
    <name evidence="7" type="ORF">PLBR_LOCUS3041</name>
</gene>
<dbReference type="STRING" id="37360.A0A0G4ITT4"/>
<dbReference type="PANTHER" id="PTHR11706:SF101">
    <property type="entry name" value="MANGANESE TRANSPORTER SMF1"/>
    <property type="match status" value="1"/>
</dbReference>
<protein>
    <submittedName>
        <fullName evidence="6">Uncharacterized protein</fullName>
    </submittedName>
</protein>
<feature type="transmembrane region" description="Helical" evidence="5">
    <location>
        <begin position="216"/>
        <end position="235"/>
    </location>
</feature>
<feature type="transmembrane region" description="Helical" evidence="5">
    <location>
        <begin position="462"/>
        <end position="487"/>
    </location>
</feature>
<proteinExistence type="predicted"/>
<evidence type="ECO:0000256" key="3">
    <source>
        <dbReference type="ARBA" id="ARBA00022989"/>
    </source>
</evidence>
<evidence type="ECO:0000313" key="6">
    <source>
        <dbReference type="EMBL" id="CEO98546.1"/>
    </source>
</evidence>
<evidence type="ECO:0000256" key="5">
    <source>
        <dbReference type="SAM" id="Phobius"/>
    </source>
</evidence>
<reference evidence="7 9" key="2">
    <citation type="submission" date="2018-03" db="EMBL/GenBank/DDBJ databases">
        <authorList>
            <person name="Fogelqvist J."/>
        </authorList>
    </citation>
    <scope>NUCLEOTIDE SEQUENCE [LARGE SCALE GENOMIC DNA]</scope>
</reference>
<dbReference type="InterPro" id="IPR001046">
    <property type="entry name" value="NRAMP_fam"/>
</dbReference>
<feature type="transmembrane region" description="Helical" evidence="5">
    <location>
        <begin position="293"/>
        <end position="315"/>
    </location>
</feature>
<dbReference type="Proteomes" id="UP000290189">
    <property type="component" value="Unassembled WGS sequence"/>
</dbReference>
<keyword evidence="7" id="KW-0496">Mitochondrion</keyword>
<dbReference type="NCBIfam" id="NF037982">
    <property type="entry name" value="Nramp_1"/>
    <property type="match status" value="2"/>
</dbReference>
<name>A0A0G4ITT4_PLABS</name>
<evidence type="ECO:0000256" key="1">
    <source>
        <dbReference type="ARBA" id="ARBA00004141"/>
    </source>
</evidence>
<dbReference type="GO" id="GO:0030026">
    <property type="term" value="P:intracellular manganese ion homeostasis"/>
    <property type="evidence" value="ECO:0007669"/>
    <property type="project" value="TreeGrafter"/>
</dbReference>
<feature type="transmembrane region" description="Helical" evidence="5">
    <location>
        <begin position="113"/>
        <end position="136"/>
    </location>
</feature>
<sequence>MWAHNNAAAADEVAPVVVDDRKPRGCSGTWPWIAGLLRFLGPGGMIAVGYMDPGNWATDLQAGSQFQYALLSAVLLSSICAMLLQALAIRLGIVSGLDLPSMCRRHFSPTVNIVLYIAAEIAIVACDLAEVIGSALALNLLFGIPLAAGVLLTSFDILVILAGFGPKHLRQFEFMIVALISVVGICFAVMIGRASPSWPDIAVGLIPTSALFANDALFVTLGIVGATVMPHNLYLHSHLVLYRYQSQSPLEMFGRIGASAPDVDDVSAPDAIRPAFHKSVIPRSIAFAQIDSCVALVFAFFVNAAILIVAAAALYNSGTVVDDIPGAYAILTSQLGQWVGIVFAVALLCSGQSSTITATLAGQVVMQGFLGPSFRVPAWARRLVSRGIAIVPALLTTMLGNDAQLNNLLVVSQVILSLQLPFAMWPLIYFTSRRYCMRVCFESSSDDDDDMVETKSFPNSPLVTVASAIVALLITALNLLLVVTWVFRR</sequence>
<dbReference type="Pfam" id="PF01566">
    <property type="entry name" value="Nramp"/>
    <property type="match status" value="1"/>
</dbReference>
<keyword evidence="8" id="KW-1185">Reference proteome</keyword>
<accession>A0A0G4ITT4</accession>
<keyword evidence="3 5" id="KW-1133">Transmembrane helix</keyword>
<dbReference type="OrthoDB" id="409173at2759"/>
<evidence type="ECO:0000313" key="7">
    <source>
        <dbReference type="EMBL" id="SPQ95826.1"/>
    </source>
</evidence>
<reference evidence="6 8" key="1">
    <citation type="submission" date="2015-02" db="EMBL/GenBank/DDBJ databases">
        <authorList>
            <person name="Chooi Y.-H."/>
        </authorList>
    </citation>
    <scope>NUCLEOTIDE SEQUENCE [LARGE SCALE GENOMIC DNA]</scope>
    <source>
        <strain evidence="6">E3</strain>
    </source>
</reference>
<comment type="subcellular location">
    <subcellularLocation>
        <location evidence="1">Membrane</location>
        <topology evidence="1">Multi-pass membrane protein</topology>
    </subcellularLocation>
</comment>
<feature type="transmembrane region" description="Helical" evidence="5">
    <location>
        <begin position="407"/>
        <end position="428"/>
    </location>
</feature>
<dbReference type="GO" id="GO:0005384">
    <property type="term" value="F:manganese ion transmembrane transporter activity"/>
    <property type="evidence" value="ECO:0007669"/>
    <property type="project" value="TreeGrafter"/>
</dbReference>
<organism evidence="6 8">
    <name type="scientific">Plasmodiophora brassicae</name>
    <name type="common">Clubroot disease agent</name>
    <dbReference type="NCBI Taxonomy" id="37360"/>
    <lineage>
        <taxon>Eukaryota</taxon>
        <taxon>Sar</taxon>
        <taxon>Rhizaria</taxon>
        <taxon>Endomyxa</taxon>
        <taxon>Phytomyxea</taxon>
        <taxon>Plasmodiophorida</taxon>
        <taxon>Plasmodiophoridae</taxon>
        <taxon>Plasmodiophora</taxon>
    </lineage>
</organism>
<dbReference type="EMBL" id="OVEO01000004">
    <property type="protein sequence ID" value="SPQ95826.1"/>
    <property type="molecule type" value="Genomic_DNA"/>
</dbReference>
<feature type="transmembrane region" description="Helical" evidence="5">
    <location>
        <begin position="30"/>
        <end position="50"/>
    </location>
</feature>
<dbReference type="GO" id="GO:0015086">
    <property type="term" value="F:cadmium ion transmembrane transporter activity"/>
    <property type="evidence" value="ECO:0007669"/>
    <property type="project" value="TreeGrafter"/>
</dbReference>
<dbReference type="GO" id="GO:0005886">
    <property type="term" value="C:plasma membrane"/>
    <property type="evidence" value="ECO:0007669"/>
    <property type="project" value="TreeGrafter"/>
</dbReference>
<dbReference type="PANTHER" id="PTHR11706">
    <property type="entry name" value="SOLUTE CARRIER PROTEIN FAMILY 11 MEMBER"/>
    <property type="match status" value="1"/>
</dbReference>
<feature type="transmembrane region" description="Helical" evidence="5">
    <location>
        <begin position="176"/>
        <end position="196"/>
    </location>
</feature>